<proteinExistence type="predicted"/>
<dbReference type="Gene3D" id="3.40.50.1360">
    <property type="match status" value="1"/>
</dbReference>
<evidence type="ECO:0000313" key="4">
    <source>
        <dbReference type="EMBL" id="GIN58194.1"/>
    </source>
</evidence>
<dbReference type="SMART" id="SM01134">
    <property type="entry name" value="DeoRC"/>
    <property type="match status" value="1"/>
</dbReference>
<dbReference type="PROSITE" id="PS51000">
    <property type="entry name" value="HTH_DEOR_2"/>
    <property type="match status" value="1"/>
</dbReference>
<dbReference type="SUPFAM" id="SSF46785">
    <property type="entry name" value="Winged helix' DNA-binding domain"/>
    <property type="match status" value="1"/>
</dbReference>
<name>A0ABQ4KM03_9BACI</name>
<dbReference type="InterPro" id="IPR050313">
    <property type="entry name" value="Carb_Metab_HTH_regulators"/>
</dbReference>
<gene>
    <name evidence="4" type="ORF">J8TS2_25130</name>
</gene>
<dbReference type="InterPro" id="IPR036388">
    <property type="entry name" value="WH-like_DNA-bd_sf"/>
</dbReference>
<dbReference type="Proteomes" id="UP000679950">
    <property type="component" value="Unassembled WGS sequence"/>
</dbReference>
<organism evidence="4 5">
    <name type="scientific">Lederbergia ruris</name>
    <dbReference type="NCBI Taxonomy" id="217495"/>
    <lineage>
        <taxon>Bacteria</taxon>
        <taxon>Bacillati</taxon>
        <taxon>Bacillota</taxon>
        <taxon>Bacilli</taxon>
        <taxon>Bacillales</taxon>
        <taxon>Bacillaceae</taxon>
        <taxon>Lederbergia</taxon>
    </lineage>
</organism>
<keyword evidence="2" id="KW-0804">Transcription</keyword>
<dbReference type="PANTHER" id="PTHR30363:SF44">
    <property type="entry name" value="AGA OPERON TRANSCRIPTIONAL REPRESSOR-RELATED"/>
    <property type="match status" value="1"/>
</dbReference>
<dbReference type="InterPro" id="IPR037171">
    <property type="entry name" value="NagB/RpiA_transferase-like"/>
</dbReference>
<dbReference type="EMBL" id="BORB01000020">
    <property type="protein sequence ID" value="GIN58194.1"/>
    <property type="molecule type" value="Genomic_DNA"/>
</dbReference>
<dbReference type="SUPFAM" id="SSF100950">
    <property type="entry name" value="NagB/RpiA/CoA transferase-like"/>
    <property type="match status" value="1"/>
</dbReference>
<dbReference type="Gene3D" id="1.10.10.10">
    <property type="entry name" value="Winged helix-like DNA-binding domain superfamily/Winged helix DNA-binding domain"/>
    <property type="match status" value="1"/>
</dbReference>
<evidence type="ECO:0000256" key="2">
    <source>
        <dbReference type="ARBA" id="ARBA00023163"/>
    </source>
</evidence>
<reference evidence="4 5" key="1">
    <citation type="submission" date="2021-03" db="EMBL/GenBank/DDBJ databases">
        <title>Antimicrobial resistance genes in bacteria isolated from Japanese honey, and their potential for conferring macrolide and lincosamide resistance in the American foulbrood pathogen Paenibacillus larvae.</title>
        <authorList>
            <person name="Okamoto M."/>
            <person name="Kumagai M."/>
            <person name="Kanamori H."/>
            <person name="Takamatsu D."/>
        </authorList>
    </citation>
    <scope>NUCLEOTIDE SEQUENCE [LARGE SCALE GENOMIC DNA]</scope>
    <source>
        <strain evidence="4 5">J8TS2</strain>
    </source>
</reference>
<protein>
    <submittedName>
        <fullName evidence="4">DeoR family transcriptional regulator</fullName>
    </submittedName>
</protein>
<feature type="domain" description="HTH deoR-type" evidence="3">
    <location>
        <begin position="3"/>
        <end position="58"/>
    </location>
</feature>
<evidence type="ECO:0000313" key="5">
    <source>
        <dbReference type="Proteomes" id="UP000679950"/>
    </source>
</evidence>
<dbReference type="InterPro" id="IPR036390">
    <property type="entry name" value="WH_DNA-bd_sf"/>
</dbReference>
<dbReference type="InterPro" id="IPR001034">
    <property type="entry name" value="DeoR_HTH"/>
</dbReference>
<dbReference type="SMART" id="SM00420">
    <property type="entry name" value="HTH_DEOR"/>
    <property type="match status" value="1"/>
</dbReference>
<evidence type="ECO:0000259" key="3">
    <source>
        <dbReference type="PROSITE" id="PS51000"/>
    </source>
</evidence>
<dbReference type="InterPro" id="IPR014036">
    <property type="entry name" value="DeoR-like_C"/>
</dbReference>
<dbReference type="Pfam" id="PF00455">
    <property type="entry name" value="DeoRC"/>
    <property type="match status" value="1"/>
</dbReference>
<keyword evidence="5" id="KW-1185">Reference proteome</keyword>
<evidence type="ECO:0000256" key="1">
    <source>
        <dbReference type="ARBA" id="ARBA00023015"/>
    </source>
</evidence>
<sequence length="253" mass="28270">MLPLERHQHILQYLKEHNVATVSALAEHFQVHEATIRRDLITLVKEGRLKRTHGGVIMEEEVHSEPPFQERESAQLDEKIRIGQSAAQMIRDGENIILDSGTTTVHIAKSITNKKNLTVITNDINIAAILRSTPYIKVIVTGGTLFPDSYMLNGMITDEVLQTLHVHKAFIGTPALHHQKGLTHFDETLVPAKRGMIRAAKQVIVVADHTKIGNVSLHKIASPNQIHDIITGKEAEELDMRAWEELGVQIQLA</sequence>
<accession>A0ABQ4KM03</accession>
<dbReference type="PANTHER" id="PTHR30363">
    <property type="entry name" value="HTH-TYPE TRANSCRIPTIONAL REGULATOR SRLR-RELATED"/>
    <property type="match status" value="1"/>
</dbReference>
<dbReference type="RefSeq" id="WP_158321325.1">
    <property type="nucleotide sequence ID" value="NZ_BORB01000020.1"/>
</dbReference>
<dbReference type="Pfam" id="PF08220">
    <property type="entry name" value="HTH_DeoR"/>
    <property type="match status" value="1"/>
</dbReference>
<comment type="caution">
    <text evidence="4">The sequence shown here is derived from an EMBL/GenBank/DDBJ whole genome shotgun (WGS) entry which is preliminary data.</text>
</comment>
<dbReference type="PRINTS" id="PR00037">
    <property type="entry name" value="HTHLACR"/>
</dbReference>
<keyword evidence="1" id="KW-0805">Transcription regulation</keyword>